<keyword evidence="1" id="KW-0472">Membrane</keyword>
<keyword evidence="3" id="KW-1185">Reference proteome</keyword>
<dbReference type="PATRIC" id="fig|1349767.4.peg.3312"/>
<dbReference type="HOGENOM" id="CLU_149778_0_0_4"/>
<feature type="transmembrane region" description="Helical" evidence="1">
    <location>
        <begin position="21"/>
        <end position="39"/>
    </location>
</feature>
<gene>
    <name evidence="2" type="ORF">GJA_1626</name>
</gene>
<evidence type="ECO:0000256" key="1">
    <source>
        <dbReference type="SAM" id="Phobius"/>
    </source>
</evidence>
<keyword evidence="1 2" id="KW-0812">Transmembrane</keyword>
<dbReference type="eggNOG" id="COG4969">
    <property type="taxonomic scope" value="Bacteria"/>
</dbReference>
<keyword evidence="1" id="KW-1133">Transmembrane helix</keyword>
<reference evidence="2 3" key="1">
    <citation type="journal article" date="2015" name="Genome Announc.">
        <title>Genome Sequence of Mushroom Soft-Rot Pathogen Janthinobacterium agaricidamnosum.</title>
        <authorList>
            <person name="Graupner K."/>
            <person name="Lackner G."/>
            <person name="Hertweck C."/>
        </authorList>
    </citation>
    <scope>NUCLEOTIDE SEQUENCE [LARGE SCALE GENOMIC DNA]</scope>
    <source>
        <strain evidence="3">NBRC 102515 / DSM 9628</strain>
    </source>
</reference>
<name>W0V3S6_9BURK</name>
<dbReference type="STRING" id="1349767.GJA_1626"/>
<protein>
    <submittedName>
        <fullName evidence="2">Putative transmembrane protein</fullName>
    </submittedName>
</protein>
<dbReference type="KEGG" id="jag:GJA_1626"/>
<dbReference type="EMBL" id="HG322949">
    <property type="protein sequence ID" value="CDG82270.1"/>
    <property type="molecule type" value="Genomic_DNA"/>
</dbReference>
<sequence length="136" mass="14133">MSNSRIGNIGRHARKQQGLSLTGLIFVLAVLGMLVLLGFKIVPTYVEYRAILGAIKSAKAAGGTPAEVQNAFDKTASVTYIDSISGKDLLIGAEDGQIEVSFAYEKKIPLIGPASLVLDYAGSTAKGGAPLAKPAE</sequence>
<dbReference type="RefSeq" id="WP_038490626.1">
    <property type="nucleotide sequence ID" value="NZ_BCTH01000009.1"/>
</dbReference>
<organism evidence="2 3">
    <name type="scientific">Janthinobacterium agaricidamnosum NBRC 102515 = DSM 9628</name>
    <dbReference type="NCBI Taxonomy" id="1349767"/>
    <lineage>
        <taxon>Bacteria</taxon>
        <taxon>Pseudomonadati</taxon>
        <taxon>Pseudomonadota</taxon>
        <taxon>Betaproteobacteria</taxon>
        <taxon>Burkholderiales</taxon>
        <taxon>Oxalobacteraceae</taxon>
        <taxon>Janthinobacterium</taxon>
    </lineage>
</organism>
<dbReference type="Proteomes" id="UP000027604">
    <property type="component" value="Chromosome I"/>
</dbReference>
<proteinExistence type="predicted"/>
<dbReference type="OrthoDB" id="9133279at2"/>
<evidence type="ECO:0000313" key="2">
    <source>
        <dbReference type="EMBL" id="CDG82270.1"/>
    </source>
</evidence>
<dbReference type="Pfam" id="PF16137">
    <property type="entry name" value="DUF4845"/>
    <property type="match status" value="1"/>
</dbReference>
<evidence type="ECO:0000313" key="3">
    <source>
        <dbReference type="Proteomes" id="UP000027604"/>
    </source>
</evidence>
<accession>W0V3S6</accession>
<dbReference type="InterPro" id="IPR032314">
    <property type="entry name" value="DUF4845"/>
</dbReference>
<dbReference type="AlphaFoldDB" id="W0V3S6"/>